<dbReference type="InterPro" id="IPR012334">
    <property type="entry name" value="Pectin_lyas_fold"/>
</dbReference>
<dbReference type="RefSeq" id="WP_209376074.1">
    <property type="nucleotide sequence ID" value="NZ_JAGIZA010000015.1"/>
</dbReference>
<feature type="compositionally biased region" description="Basic and acidic residues" evidence="1">
    <location>
        <begin position="438"/>
        <end position="462"/>
    </location>
</feature>
<sequence>MTSGFGRRAFSRLALLPTLKAPAVAGQNDDVDLLGRIGGRRGPHTPIILDALREAQARRVKVIARAGTYILDDDIPVDWSGLHLEGEGEATRFVQAAPGRGFLRLGGEGHVIRGIAFICDYERQRLPGRWRGYAAFQRVCAVWAEGGNNLIEAVSGQNSFGVVCLRGPVLPLPVGQAAPERAEPYDYTGRARGNRVRDIAGRMTDFVLTGNQQEDLLIDGVVARGTTALSVPPHAIYMQNPGSTRAFCGFSLRVRARRLDAQDNPHSEAFRFSDIRDLTIEDVRAKGTVGGLTVSTCDGVAVRGGEWSSQDGSDRAGPAAVRISQSARVRIEGGKADYRGSGVVVYNGSEGVDVDGFAIQDRIEEGKPFSPFRVGDTSEARFVNCRRERNGADRPMFVVVDQAVATIEAPACARSSRLVHCGPEARVHLSFDPARVDGWDPRRSLSGARERMDRAVSPDTRRAVRPLPGAPDNACPSREP</sequence>
<keyword evidence="3" id="KW-1185">Reference proteome</keyword>
<dbReference type="Proteomes" id="UP000677537">
    <property type="component" value="Unassembled WGS sequence"/>
</dbReference>
<name>A0A940N2B5_9PROT</name>
<gene>
    <name evidence="2" type="ORF">J5Y10_21015</name>
</gene>
<dbReference type="EMBL" id="JAGIZA010000015">
    <property type="protein sequence ID" value="MBP0495279.1"/>
    <property type="molecule type" value="Genomic_DNA"/>
</dbReference>
<reference evidence="2" key="1">
    <citation type="submission" date="2021-03" db="EMBL/GenBank/DDBJ databases">
        <authorList>
            <person name="So Y."/>
        </authorList>
    </citation>
    <scope>NUCLEOTIDE SEQUENCE</scope>
    <source>
        <strain evidence="2">SG15</strain>
    </source>
</reference>
<evidence type="ECO:0000313" key="3">
    <source>
        <dbReference type="Proteomes" id="UP000677537"/>
    </source>
</evidence>
<feature type="region of interest" description="Disordered" evidence="1">
    <location>
        <begin position="438"/>
        <end position="480"/>
    </location>
</feature>
<proteinExistence type="predicted"/>
<evidence type="ECO:0000313" key="2">
    <source>
        <dbReference type="EMBL" id="MBP0495279.1"/>
    </source>
</evidence>
<accession>A0A940N2B5</accession>
<protein>
    <submittedName>
        <fullName evidence="2">Uncharacterized protein</fullName>
    </submittedName>
</protein>
<organism evidence="2 3">
    <name type="scientific">Roseomonas indoligenes</name>
    <dbReference type="NCBI Taxonomy" id="2820811"/>
    <lineage>
        <taxon>Bacteria</taxon>
        <taxon>Pseudomonadati</taxon>
        <taxon>Pseudomonadota</taxon>
        <taxon>Alphaproteobacteria</taxon>
        <taxon>Acetobacterales</taxon>
        <taxon>Roseomonadaceae</taxon>
        <taxon>Roseomonas</taxon>
    </lineage>
</organism>
<evidence type="ECO:0000256" key="1">
    <source>
        <dbReference type="SAM" id="MobiDB-lite"/>
    </source>
</evidence>
<comment type="caution">
    <text evidence="2">The sequence shown here is derived from an EMBL/GenBank/DDBJ whole genome shotgun (WGS) entry which is preliminary data.</text>
</comment>
<dbReference type="AlphaFoldDB" id="A0A940N2B5"/>
<dbReference type="SUPFAM" id="SSF51126">
    <property type="entry name" value="Pectin lyase-like"/>
    <property type="match status" value="1"/>
</dbReference>
<dbReference type="Gene3D" id="2.160.20.10">
    <property type="entry name" value="Single-stranded right-handed beta-helix, Pectin lyase-like"/>
    <property type="match status" value="1"/>
</dbReference>
<dbReference type="InterPro" id="IPR011050">
    <property type="entry name" value="Pectin_lyase_fold/virulence"/>
</dbReference>